<keyword evidence="1" id="KW-0238">DNA-binding</keyword>
<evidence type="ECO:0000313" key="5">
    <source>
        <dbReference type="Proteomes" id="UP000797356"/>
    </source>
</evidence>
<dbReference type="SMART" id="SM00717">
    <property type="entry name" value="SANT"/>
    <property type="match status" value="2"/>
</dbReference>
<dbReference type="EMBL" id="CM017878">
    <property type="protein sequence ID" value="KAG1354939.1"/>
    <property type="molecule type" value="Genomic_DNA"/>
</dbReference>
<feature type="domain" description="HTH myb-type" evidence="3">
    <location>
        <begin position="814"/>
        <end position="873"/>
    </location>
</feature>
<dbReference type="CDD" id="cd11660">
    <property type="entry name" value="SANT_TRF"/>
    <property type="match status" value="2"/>
</dbReference>
<reference evidence="4" key="2">
    <citation type="submission" date="2019-07" db="EMBL/GenBank/DDBJ databases">
        <authorList>
            <person name="Yang Y."/>
            <person name="Bocs S."/>
            <person name="Baudouin L."/>
        </authorList>
    </citation>
    <scope>NUCLEOTIDE SEQUENCE</scope>
    <source>
        <tissue evidence="4">Spear leaf of Hainan Tall coconut</tissue>
    </source>
</reference>
<dbReference type="Gene3D" id="1.10.246.220">
    <property type="match status" value="2"/>
</dbReference>
<keyword evidence="5" id="KW-1185">Reference proteome</keyword>
<feature type="domain" description="Myb-like" evidence="2">
    <location>
        <begin position="822"/>
        <end position="869"/>
    </location>
</feature>
<comment type="caution">
    <text evidence="4">The sequence shown here is derived from an EMBL/GenBank/DDBJ whole genome shotgun (WGS) entry which is preliminary data.</text>
</comment>
<dbReference type="Pfam" id="PF00249">
    <property type="entry name" value="Myb_DNA-binding"/>
    <property type="match status" value="1"/>
</dbReference>
<accession>A0A8K0IG19</accession>
<evidence type="ECO:0000256" key="1">
    <source>
        <dbReference type="ARBA" id="ARBA00023125"/>
    </source>
</evidence>
<dbReference type="InterPro" id="IPR017930">
    <property type="entry name" value="Myb_dom"/>
</dbReference>
<dbReference type="AlphaFoldDB" id="A0A8K0IG19"/>
<dbReference type="InterPro" id="IPR001005">
    <property type="entry name" value="SANT/Myb"/>
</dbReference>
<evidence type="ECO:0000259" key="2">
    <source>
        <dbReference type="PROSITE" id="PS50090"/>
    </source>
</evidence>
<dbReference type="PANTHER" id="PTHR47122:SF8">
    <property type="entry name" value="MYB-LIKE DOMAIN-CONTAINING PROTEIN"/>
    <property type="match status" value="1"/>
</dbReference>
<dbReference type="Proteomes" id="UP000797356">
    <property type="component" value="Chromosome 7"/>
</dbReference>
<evidence type="ECO:0000313" key="4">
    <source>
        <dbReference type="EMBL" id="KAG1354939.1"/>
    </source>
</evidence>
<organism evidence="4 5">
    <name type="scientific">Cocos nucifera</name>
    <name type="common">Coconut palm</name>
    <dbReference type="NCBI Taxonomy" id="13894"/>
    <lineage>
        <taxon>Eukaryota</taxon>
        <taxon>Viridiplantae</taxon>
        <taxon>Streptophyta</taxon>
        <taxon>Embryophyta</taxon>
        <taxon>Tracheophyta</taxon>
        <taxon>Spermatophyta</taxon>
        <taxon>Magnoliopsida</taxon>
        <taxon>Liliopsida</taxon>
        <taxon>Arecaceae</taxon>
        <taxon>Arecoideae</taxon>
        <taxon>Cocoseae</taxon>
        <taxon>Attaleinae</taxon>
        <taxon>Cocos</taxon>
    </lineage>
</organism>
<dbReference type="OrthoDB" id="608866at2759"/>
<dbReference type="PROSITE" id="PS51294">
    <property type="entry name" value="HTH_MYB"/>
    <property type="match status" value="1"/>
</dbReference>
<name>A0A8K0IG19_COCNU</name>
<protein>
    <submittedName>
        <fullName evidence="4">Uncharacterized protein</fullName>
    </submittedName>
</protein>
<dbReference type="SUPFAM" id="SSF46689">
    <property type="entry name" value="Homeodomain-like"/>
    <property type="match status" value="2"/>
</dbReference>
<reference evidence="4" key="1">
    <citation type="journal article" date="2017" name="Gigascience">
        <title>The genome draft of coconut (Cocos nucifera).</title>
        <authorList>
            <person name="Xiao Y."/>
            <person name="Xu P."/>
            <person name="Fan H."/>
            <person name="Baudouin L."/>
            <person name="Xia W."/>
            <person name="Bocs S."/>
            <person name="Xu J."/>
            <person name="Li Q."/>
            <person name="Guo A."/>
            <person name="Zhou L."/>
            <person name="Li J."/>
            <person name="Wu Y."/>
            <person name="Ma Z."/>
            <person name="Armero A."/>
            <person name="Issali A.E."/>
            <person name="Liu N."/>
            <person name="Peng M."/>
            <person name="Yang Y."/>
        </authorList>
    </citation>
    <scope>NUCLEOTIDE SEQUENCE</scope>
    <source>
        <tissue evidence="4">Spear leaf of Hainan Tall coconut</tissue>
    </source>
</reference>
<dbReference type="PROSITE" id="PS50090">
    <property type="entry name" value="MYB_LIKE"/>
    <property type="match status" value="1"/>
</dbReference>
<gene>
    <name evidence="4" type="ORF">COCNU_07G010510</name>
</gene>
<dbReference type="PANTHER" id="PTHR47122">
    <property type="entry name" value="MYB-LIKE DNA-BINDING DOMAIN CONTAINING PROTEIN, EXPRESSED"/>
    <property type="match status" value="1"/>
</dbReference>
<dbReference type="InterPro" id="IPR009057">
    <property type="entry name" value="Homeodomain-like_sf"/>
</dbReference>
<evidence type="ECO:0000259" key="3">
    <source>
        <dbReference type="PROSITE" id="PS51294"/>
    </source>
</evidence>
<sequence length="885" mass="98354">MVISPNQEDSFQTNLDLSSINVEGDGTFIPSLEDEAMEVEHLLAEPQSEKDLIVDVMHLNSENTNTFLDREDFPCEVGRYSPKKDFGMLDSDDAHVVKQEPKYEYVENMMQGIEEEGILHLPYNLSSVCPDLLESSEMDYASENISFMRNFGSECQTLSIERDDDAGEMSYLPNAIIPCESTSGCATSFLDNMSTDELHDAFRSIFGRDTCVMDKQWLKHRILFGLQNHTEVANASSFLECGLSSIENDDNMIWIPKNVPEGICIPLTNIFGSSTLVVGTGAGKEGHSCEDVPVANISKVGKAGFEPLNLGERPSALTASKRLRKPTRRYIEETSEMVSRGCNERAKAPIDSVPIVGSRDKLNHVKTDDRGGQVIYQEYSPRSGIQGTKNLGSKEDMIFSVACEATCASRLSQAELQDGLSDDCATSTRNEKSGIRRKHHRLWTLSEVMKLVEGVSRYGVGRWTEIKRLLFSSSAYRTSVDLKYVENMMQGIEEEGILHLPYNLSSVCPDLLESSEMDYASENISFMRNFGSECQTLSIERDDDAGEMSYLPNAIIPCESTSGCATSFLDNMSTDELHDAFRSIFGRDTCVMDKQWLKHRILFGLQNHTEVANASSFLECGLSSIENDDNMIWIPKNVPEGICIPLTNIFGSSTLVVGTGAGKEGHSCEDVPVANISKVGKAGFEPLNLGERPSALTASKRLRKPTRRYIEETSEMVSRGCNERAKAPIDSVPIVGSRDKLNHVKTDDRGGQVIYQEYSPRSGIQGTKNLGSKEDMIFSVACEATCASRLSQAELQDGLSDDCATSTRNEKSGIRRKHHRLWTLSEVMKLVEGVSRYGVGRWTEIKRLLFSSSAYRTSVDLKDKWRNLLRASGAQLHNRNQTLPD</sequence>
<dbReference type="GO" id="GO:0003677">
    <property type="term" value="F:DNA binding"/>
    <property type="evidence" value="ECO:0007669"/>
    <property type="project" value="UniProtKB-KW"/>
</dbReference>
<proteinExistence type="predicted"/>